<sequence>MNVYIYIMNLKSKKYIIWFLGALVLVCIAGFTINYSLKRKLETKLKSLSETIKIEYKDISLNAFTGRLNVNEPHIRVYGKTTDTVNLSITLKRLNIEGVSYWSYVFNDKIYADKVIFEQPNIRYYHNNLVQNNTYHKRFNSSFKHKVAIQYLEIVDGKLDVYQAQNNTLALKSNAINFKIEDVSIAPNTTKAHISYKNYSVNSSNVFFKISAFEDLNLTHININPETIKLTDVKLNTSLSQNALSNHITTERDHYNLNIDSIALKYPDFGLKQDSLFYFNSPLTTIYQANFEIFRDKLLPDDMSYKPLYSKMLRELNFNMALDTLQIKNSAINYTEKVKANTKGGELRFSNLNANITNLGNTYIDKTHIDINAIFMKHTPLHVQWNFNVNNKNDAFVFKSDIGKFHAHDLNQFMTPNLNVKLEGEVEKLYFTVSGNAITSQIDAKLKYEDFDVVVLKKNGKEKNKLLSTVLNIFISKDSNNDAKTFSYGSKEHIHRDRTKSIFNFIWLNLKQALMGAIVGNGKKKP</sequence>
<feature type="transmembrane region" description="Helical" evidence="1">
    <location>
        <begin position="15"/>
        <end position="37"/>
    </location>
</feature>
<evidence type="ECO:0000313" key="3">
    <source>
        <dbReference type="Proteomes" id="UP000251545"/>
    </source>
</evidence>
<evidence type="ECO:0000256" key="1">
    <source>
        <dbReference type="SAM" id="Phobius"/>
    </source>
</evidence>
<dbReference type="EMBL" id="PVEO01000006">
    <property type="protein sequence ID" value="PQV47845.1"/>
    <property type="molecule type" value="Genomic_DNA"/>
</dbReference>
<keyword evidence="1" id="KW-0812">Transmembrane</keyword>
<accession>A0A362X070</accession>
<gene>
    <name evidence="2" type="ORF">CLV33_106164</name>
</gene>
<organism evidence="2 3">
    <name type="scientific">Jejuia pallidilutea</name>
    <dbReference type="NCBI Taxonomy" id="504487"/>
    <lineage>
        <taxon>Bacteria</taxon>
        <taxon>Pseudomonadati</taxon>
        <taxon>Bacteroidota</taxon>
        <taxon>Flavobacteriia</taxon>
        <taxon>Flavobacteriales</taxon>
        <taxon>Flavobacteriaceae</taxon>
        <taxon>Jejuia</taxon>
    </lineage>
</organism>
<comment type="caution">
    <text evidence="2">The sequence shown here is derived from an EMBL/GenBank/DDBJ whole genome shotgun (WGS) entry which is preliminary data.</text>
</comment>
<keyword evidence="1" id="KW-0472">Membrane</keyword>
<reference evidence="2 3" key="1">
    <citation type="submission" date="2018-02" db="EMBL/GenBank/DDBJ databases">
        <title>Genomic Encyclopedia of Archaeal and Bacterial Type Strains, Phase II (KMG-II): from individual species to whole genera.</title>
        <authorList>
            <person name="Goeker M."/>
        </authorList>
    </citation>
    <scope>NUCLEOTIDE SEQUENCE [LARGE SCALE GENOMIC DNA]</scope>
    <source>
        <strain evidence="2 3">DSM 21165</strain>
    </source>
</reference>
<dbReference type="AlphaFoldDB" id="A0A362X070"/>
<name>A0A362X070_9FLAO</name>
<keyword evidence="1" id="KW-1133">Transmembrane helix</keyword>
<protein>
    <recommendedName>
        <fullName evidence="4">DUF748 domain-containing protein</fullName>
    </recommendedName>
</protein>
<evidence type="ECO:0000313" key="2">
    <source>
        <dbReference type="EMBL" id="PQV47845.1"/>
    </source>
</evidence>
<proteinExistence type="predicted"/>
<dbReference type="Proteomes" id="UP000251545">
    <property type="component" value="Unassembled WGS sequence"/>
</dbReference>
<evidence type="ECO:0008006" key="4">
    <source>
        <dbReference type="Google" id="ProtNLM"/>
    </source>
</evidence>